<protein>
    <submittedName>
        <fullName evidence="1">AlNc14C22G2263 protein</fullName>
    </submittedName>
</protein>
<proteinExistence type="predicted"/>
<dbReference type="HOGENOM" id="CLU_2125692_0_0_1"/>
<dbReference type="EMBL" id="FR824067">
    <property type="protein sequence ID" value="CCA16489.1"/>
    <property type="molecule type" value="Genomic_DNA"/>
</dbReference>
<organism evidence="1">
    <name type="scientific">Albugo laibachii Nc14</name>
    <dbReference type="NCBI Taxonomy" id="890382"/>
    <lineage>
        <taxon>Eukaryota</taxon>
        <taxon>Sar</taxon>
        <taxon>Stramenopiles</taxon>
        <taxon>Oomycota</taxon>
        <taxon>Peronosporomycetes</taxon>
        <taxon>Albuginales</taxon>
        <taxon>Albuginaceae</taxon>
        <taxon>Albugo</taxon>
    </lineage>
</organism>
<sequence>MNDLCRVFALIHSNKVDAIFPHFRSMRNDNELCVSVLALLVQELCYFMNIVCVQRCVHLCKNRQLREFSLEVMYRHKYRLDKDTSFEMPESAVGRQRHQSFRCQVRNMRYRDCA</sequence>
<gene>
    <name evidence="1" type="primary">AlNc14C22G2263</name>
    <name evidence="1" type="ORF">ALNC14_026320</name>
</gene>
<name>F0W5U8_9STRA</name>
<reference evidence="1" key="2">
    <citation type="submission" date="2011-02" db="EMBL/GenBank/DDBJ databases">
        <authorList>
            <person name="MacLean D."/>
        </authorList>
    </citation>
    <scope>NUCLEOTIDE SEQUENCE</scope>
</reference>
<evidence type="ECO:0000313" key="1">
    <source>
        <dbReference type="EMBL" id="CCA16489.1"/>
    </source>
</evidence>
<dbReference type="AlphaFoldDB" id="F0W5U8"/>
<accession>F0W5U8</accession>
<reference evidence="1" key="1">
    <citation type="journal article" date="2011" name="PLoS Biol.">
        <title>Gene gain and loss during evolution of obligate parasitism in the white rust pathogen of Arabidopsis thaliana.</title>
        <authorList>
            <person name="Kemen E."/>
            <person name="Gardiner A."/>
            <person name="Schultz-Larsen T."/>
            <person name="Kemen A.C."/>
            <person name="Balmuth A.L."/>
            <person name="Robert-Seilaniantz A."/>
            <person name="Bailey K."/>
            <person name="Holub E."/>
            <person name="Studholme D.J."/>
            <person name="Maclean D."/>
            <person name="Jones J.D."/>
        </authorList>
    </citation>
    <scope>NUCLEOTIDE SEQUENCE</scope>
</reference>